<dbReference type="InterPro" id="IPR036880">
    <property type="entry name" value="Kunitz_BPTI_sf"/>
</dbReference>
<accession>A0AAQ4E1U0</accession>
<protein>
    <recommendedName>
        <fullName evidence="2">BPTI/Kunitz inhibitor domain-containing protein</fullName>
    </recommendedName>
</protein>
<evidence type="ECO:0000313" key="4">
    <source>
        <dbReference type="Proteomes" id="UP001321473"/>
    </source>
</evidence>
<dbReference type="SUPFAM" id="SSF57362">
    <property type="entry name" value="BPTI-like"/>
    <property type="match status" value="1"/>
</dbReference>
<dbReference type="SMART" id="SM00131">
    <property type="entry name" value="KU"/>
    <property type="match status" value="1"/>
</dbReference>
<dbReference type="Pfam" id="PF00014">
    <property type="entry name" value="Kunitz_BPTI"/>
    <property type="match status" value="1"/>
</dbReference>
<evidence type="ECO:0000313" key="3">
    <source>
        <dbReference type="EMBL" id="KAK8768680.1"/>
    </source>
</evidence>
<dbReference type="EMBL" id="JARKHS020023605">
    <property type="protein sequence ID" value="KAK8768680.1"/>
    <property type="molecule type" value="Genomic_DNA"/>
</dbReference>
<dbReference type="AlphaFoldDB" id="A0AAQ4E1U0"/>
<reference evidence="3 4" key="1">
    <citation type="journal article" date="2023" name="Arcadia Sci">
        <title>De novo assembly of a long-read Amblyomma americanum tick genome.</title>
        <authorList>
            <person name="Chou S."/>
            <person name="Poskanzer K.E."/>
            <person name="Rollins M."/>
            <person name="Thuy-Boun P.S."/>
        </authorList>
    </citation>
    <scope>NUCLEOTIDE SEQUENCE [LARGE SCALE GENOMIC DNA]</scope>
    <source>
        <strain evidence="3">F_SG_1</strain>
        <tissue evidence="3">Salivary glands</tissue>
    </source>
</reference>
<keyword evidence="4" id="KW-1185">Reference proteome</keyword>
<feature type="chain" id="PRO_5042905290" description="BPTI/Kunitz inhibitor domain-containing protein" evidence="1">
    <location>
        <begin position="19"/>
        <end position="134"/>
    </location>
</feature>
<feature type="domain" description="BPTI/Kunitz inhibitor" evidence="2">
    <location>
        <begin position="80"/>
        <end position="132"/>
    </location>
</feature>
<dbReference type="InterPro" id="IPR002223">
    <property type="entry name" value="Kunitz_BPTI"/>
</dbReference>
<evidence type="ECO:0000259" key="2">
    <source>
        <dbReference type="SMART" id="SM00131"/>
    </source>
</evidence>
<name>A0AAQ4E1U0_AMBAM</name>
<evidence type="ECO:0000256" key="1">
    <source>
        <dbReference type="SAM" id="SignalP"/>
    </source>
</evidence>
<organism evidence="3 4">
    <name type="scientific">Amblyomma americanum</name>
    <name type="common">Lone star tick</name>
    <dbReference type="NCBI Taxonomy" id="6943"/>
    <lineage>
        <taxon>Eukaryota</taxon>
        <taxon>Metazoa</taxon>
        <taxon>Ecdysozoa</taxon>
        <taxon>Arthropoda</taxon>
        <taxon>Chelicerata</taxon>
        <taxon>Arachnida</taxon>
        <taxon>Acari</taxon>
        <taxon>Parasitiformes</taxon>
        <taxon>Ixodida</taxon>
        <taxon>Ixodoidea</taxon>
        <taxon>Ixodidae</taxon>
        <taxon>Amblyomminae</taxon>
        <taxon>Amblyomma</taxon>
    </lineage>
</organism>
<sequence length="134" mass="15214">MDIAKVLMLFALIAIGTANEKEKPVPYDPRCKSNRPPLQTRPCPHKSFVYVSYKRKCAWTCGKGSFETREECDGTCRTPVVCNWPYAPEHCSDPFPVYFFANSTGRCHLDNGGCRYYGNHFPTQKECQFTCKAG</sequence>
<dbReference type="GO" id="GO:0004867">
    <property type="term" value="F:serine-type endopeptidase inhibitor activity"/>
    <property type="evidence" value="ECO:0007669"/>
    <property type="project" value="InterPro"/>
</dbReference>
<keyword evidence="1" id="KW-0732">Signal</keyword>
<proteinExistence type="predicted"/>
<dbReference type="Proteomes" id="UP001321473">
    <property type="component" value="Unassembled WGS sequence"/>
</dbReference>
<dbReference type="Gene3D" id="4.10.410.10">
    <property type="entry name" value="Pancreatic trypsin inhibitor Kunitz domain"/>
    <property type="match status" value="1"/>
</dbReference>
<feature type="signal peptide" evidence="1">
    <location>
        <begin position="1"/>
        <end position="18"/>
    </location>
</feature>
<dbReference type="CDD" id="cd00109">
    <property type="entry name" value="Kunitz-type"/>
    <property type="match status" value="1"/>
</dbReference>
<comment type="caution">
    <text evidence="3">The sequence shown here is derived from an EMBL/GenBank/DDBJ whole genome shotgun (WGS) entry which is preliminary data.</text>
</comment>
<gene>
    <name evidence="3" type="ORF">V5799_014855</name>
</gene>